<dbReference type="GeneID" id="106805388"/>
<evidence type="ECO:0000256" key="5">
    <source>
        <dbReference type="ARBA" id="ARBA00023136"/>
    </source>
</evidence>
<organism evidence="7 8">
    <name type="scientific">Priapulus caudatus</name>
    <name type="common">Priapulid worm</name>
    <dbReference type="NCBI Taxonomy" id="37621"/>
    <lineage>
        <taxon>Eukaryota</taxon>
        <taxon>Metazoa</taxon>
        <taxon>Ecdysozoa</taxon>
        <taxon>Scalidophora</taxon>
        <taxon>Priapulida</taxon>
        <taxon>Priapulimorpha</taxon>
        <taxon>Priapulimorphida</taxon>
        <taxon>Priapulidae</taxon>
        <taxon>Priapulus</taxon>
    </lineage>
</organism>
<evidence type="ECO:0000256" key="3">
    <source>
        <dbReference type="ARBA" id="ARBA00022729"/>
    </source>
</evidence>
<dbReference type="Gene3D" id="3.80.10.10">
    <property type="entry name" value="Ribonuclease Inhibitor"/>
    <property type="match status" value="2"/>
</dbReference>
<dbReference type="SUPFAM" id="SSF52058">
    <property type="entry name" value="L domain-like"/>
    <property type="match status" value="1"/>
</dbReference>
<dbReference type="RefSeq" id="XP_014662438.1">
    <property type="nucleotide sequence ID" value="XM_014806952.1"/>
</dbReference>
<dbReference type="Proteomes" id="UP000695022">
    <property type="component" value="Unplaced"/>
</dbReference>
<dbReference type="InterPro" id="IPR001611">
    <property type="entry name" value="Leu-rich_rpt"/>
</dbReference>
<dbReference type="Pfam" id="PF13855">
    <property type="entry name" value="LRR_8"/>
    <property type="match status" value="1"/>
</dbReference>
<proteinExistence type="predicted"/>
<keyword evidence="2" id="KW-0812">Transmembrane</keyword>
<keyword evidence="7" id="KW-1185">Reference proteome</keyword>
<evidence type="ECO:0000256" key="2">
    <source>
        <dbReference type="ARBA" id="ARBA00022692"/>
    </source>
</evidence>
<dbReference type="Pfam" id="PF13306">
    <property type="entry name" value="LRR_5"/>
    <property type="match status" value="1"/>
</dbReference>
<dbReference type="PROSITE" id="PS51257">
    <property type="entry name" value="PROKAR_LIPOPROTEIN"/>
    <property type="match status" value="1"/>
</dbReference>
<feature type="chain" id="PRO_5047277303" evidence="6">
    <location>
        <begin position="21"/>
        <end position="431"/>
    </location>
</feature>
<keyword evidence="3 6" id="KW-0732">Signal</keyword>
<dbReference type="InterPro" id="IPR032675">
    <property type="entry name" value="LRR_dom_sf"/>
</dbReference>
<dbReference type="InterPro" id="IPR026906">
    <property type="entry name" value="LRR_5"/>
</dbReference>
<keyword evidence="4" id="KW-1133">Transmembrane helix</keyword>
<evidence type="ECO:0000256" key="4">
    <source>
        <dbReference type="ARBA" id="ARBA00022989"/>
    </source>
</evidence>
<evidence type="ECO:0000256" key="1">
    <source>
        <dbReference type="ARBA" id="ARBA00004479"/>
    </source>
</evidence>
<dbReference type="PANTHER" id="PTHR45773:SF10">
    <property type="match status" value="1"/>
</dbReference>
<accession>A0ABM1DR67</accession>
<sequence>MRRPLFPVTTLLLVVAVASAAACPDDCTCSFIASSRGTRGRPEMRVACKGLSSLPQAIDYPTETSTVVIRESRLTGIPTDAFKGVPYLTRVEIHNSSVAAVGAFAFRGLDRLSHLIIRNNAIQVLQSNSMGDIKGFRNKKIIIDLEHNAIQVIEGHAFNGTSFVSSLLLSNGNPIVTLRTDAFSGLQYVNLLELHLPHLLSIEPYAFRGLWNVTRLTLSGFSVAQLPAHAFSGLESVRTFVMSNVTVDAIESRAFEDVYGFTNLKIANASIGAIRTDAFHGARETMNFVITMSHIGLIETYAFHGMDDVYLYQIYNNDIDAIEQRAIVGVRFYTFFYNNRLDCGCGVYPLFEEHMIEANVPIVENNRCQEPKEIVDVDASGASSLRKSDRIGEIVNGPALILQCAPSTAPVRTVSGLLTALVVVGSMIVLI</sequence>
<dbReference type="PANTHER" id="PTHR45773">
    <property type="entry name" value="SLIT AND NTRK-LIKE PROTEIN 4-RELATED"/>
    <property type="match status" value="1"/>
</dbReference>
<protein>
    <submittedName>
        <fullName evidence="8">Chondroadherin-like</fullName>
    </submittedName>
</protein>
<comment type="subcellular location">
    <subcellularLocation>
        <location evidence="1">Membrane</location>
        <topology evidence="1">Single-pass type I membrane protein</topology>
    </subcellularLocation>
</comment>
<evidence type="ECO:0000256" key="6">
    <source>
        <dbReference type="SAM" id="SignalP"/>
    </source>
</evidence>
<reference evidence="8" key="1">
    <citation type="submission" date="2025-08" db="UniProtKB">
        <authorList>
            <consortium name="RefSeq"/>
        </authorList>
    </citation>
    <scope>IDENTIFICATION</scope>
</reference>
<feature type="signal peptide" evidence="6">
    <location>
        <begin position="1"/>
        <end position="20"/>
    </location>
</feature>
<keyword evidence="5" id="KW-0472">Membrane</keyword>
<evidence type="ECO:0000313" key="8">
    <source>
        <dbReference type="RefSeq" id="XP_014662438.1"/>
    </source>
</evidence>
<gene>
    <name evidence="8" type="primary">LOC106805388</name>
</gene>
<evidence type="ECO:0000313" key="7">
    <source>
        <dbReference type="Proteomes" id="UP000695022"/>
    </source>
</evidence>
<name>A0ABM1DR67_PRICU</name>